<dbReference type="PANTHER" id="PTHR33177:SF77">
    <property type="entry name" value="LITAF DOMAIN-CONTAINING PROTEIN"/>
    <property type="match status" value="1"/>
</dbReference>
<comment type="caution">
    <text evidence="3">The sequence shown here is derived from an EMBL/GenBank/DDBJ whole genome shotgun (WGS) entry which is preliminary data.</text>
</comment>
<dbReference type="InterPro" id="IPR055281">
    <property type="entry name" value="GIR1-2/SIED1"/>
</dbReference>
<reference evidence="3" key="1">
    <citation type="submission" date="2023-05" db="EMBL/GenBank/DDBJ databases">
        <title>Genome and transcriptome analyses reveal genes involved in the formation of fine ridges on petal epidermal cells in Hibiscus trionum.</title>
        <authorList>
            <person name="Koshimizu S."/>
            <person name="Masuda S."/>
            <person name="Ishii T."/>
            <person name="Shirasu K."/>
            <person name="Hoshino A."/>
            <person name="Arita M."/>
        </authorList>
    </citation>
    <scope>NUCLEOTIDE SEQUENCE</scope>
    <source>
        <strain evidence="3">Hamamatsu line</strain>
    </source>
</reference>
<dbReference type="Proteomes" id="UP001165190">
    <property type="component" value="Unassembled WGS sequence"/>
</dbReference>
<dbReference type="OrthoDB" id="1464951at2759"/>
<feature type="region of interest" description="Disordered" evidence="1">
    <location>
        <begin position="91"/>
        <end position="113"/>
    </location>
</feature>
<dbReference type="AlphaFoldDB" id="A0A9W7JBA6"/>
<feature type="compositionally biased region" description="Low complexity" evidence="1">
    <location>
        <begin position="94"/>
        <end position="103"/>
    </location>
</feature>
<feature type="region of interest" description="Disordered" evidence="1">
    <location>
        <begin position="1"/>
        <end position="66"/>
    </location>
</feature>
<evidence type="ECO:0000256" key="1">
    <source>
        <dbReference type="SAM" id="MobiDB-lite"/>
    </source>
</evidence>
<evidence type="ECO:0000259" key="2">
    <source>
        <dbReference type="Pfam" id="PF24747"/>
    </source>
</evidence>
<evidence type="ECO:0000313" key="4">
    <source>
        <dbReference type="Proteomes" id="UP001165190"/>
    </source>
</evidence>
<dbReference type="InterPro" id="IPR056440">
    <property type="entry name" value="Zn-ribbon_GIR1"/>
</dbReference>
<organism evidence="3 4">
    <name type="scientific">Hibiscus trionum</name>
    <name type="common">Flower of an hour</name>
    <dbReference type="NCBI Taxonomy" id="183268"/>
    <lineage>
        <taxon>Eukaryota</taxon>
        <taxon>Viridiplantae</taxon>
        <taxon>Streptophyta</taxon>
        <taxon>Embryophyta</taxon>
        <taxon>Tracheophyta</taxon>
        <taxon>Spermatophyta</taxon>
        <taxon>Magnoliopsida</taxon>
        <taxon>eudicotyledons</taxon>
        <taxon>Gunneridae</taxon>
        <taxon>Pentapetalae</taxon>
        <taxon>rosids</taxon>
        <taxon>malvids</taxon>
        <taxon>Malvales</taxon>
        <taxon>Malvaceae</taxon>
        <taxon>Malvoideae</taxon>
        <taxon>Hibiscus</taxon>
    </lineage>
</organism>
<dbReference type="PANTHER" id="PTHR33177">
    <property type="entry name" value="PUTATIVE-RELATED"/>
    <property type="match status" value="1"/>
</dbReference>
<proteinExistence type="predicted"/>
<evidence type="ECO:0000313" key="3">
    <source>
        <dbReference type="EMBL" id="GMJ11842.1"/>
    </source>
</evidence>
<dbReference type="Pfam" id="PF24747">
    <property type="entry name" value="Zn-ribbon_GIR1"/>
    <property type="match status" value="1"/>
</dbReference>
<accession>A0A9W7JBA6</accession>
<feature type="compositionally biased region" description="Basic and acidic residues" evidence="1">
    <location>
        <begin position="43"/>
        <end position="52"/>
    </location>
</feature>
<feature type="domain" description="GIR1-like zinc ribbon" evidence="2">
    <location>
        <begin position="128"/>
        <end position="161"/>
    </location>
</feature>
<feature type="compositionally biased region" description="Polar residues" evidence="1">
    <location>
        <begin position="18"/>
        <end position="27"/>
    </location>
</feature>
<dbReference type="EMBL" id="BSYR01000061">
    <property type="protein sequence ID" value="GMJ11842.1"/>
    <property type="molecule type" value="Genomic_DNA"/>
</dbReference>
<protein>
    <recommendedName>
        <fullName evidence="2">GIR1-like zinc ribbon domain-containing protein</fullName>
    </recommendedName>
</protein>
<name>A0A9W7JBA6_HIBTR</name>
<keyword evidence="4" id="KW-1185">Reference proteome</keyword>
<gene>
    <name evidence="3" type="ORF">HRI_004853400</name>
</gene>
<sequence>MASSSIKQESYIEDEKSSTTSLISTANLPIKDEGSTTNPTPKNNKERRDGNARKRSFTEIGEEENGKNVDLNLRLTPLGLRLKDRFSSNQCPETSSVSLSTSSCMPLNNEDSPGEEVEFSNTIVEEPSLVVMGCSNCLMYVMVSEIEPSCPRCHSSVLIDIFRPKSDKKPRQF</sequence>